<protein>
    <recommendedName>
        <fullName evidence="2">Distal membrane-arm assembly complex protein 1-like domain-containing protein</fullName>
    </recommendedName>
</protein>
<dbReference type="STRING" id="1081109.A0A166NCL4"/>
<feature type="compositionally biased region" description="Basic residues" evidence="1">
    <location>
        <begin position="63"/>
        <end position="80"/>
    </location>
</feature>
<comment type="caution">
    <text evidence="3">The sequence shown here is derived from an EMBL/GenBank/DDBJ whole genome shotgun (WGS) entry which is preliminary data.</text>
</comment>
<evidence type="ECO:0000256" key="1">
    <source>
        <dbReference type="SAM" id="MobiDB-lite"/>
    </source>
</evidence>
<dbReference type="InterPro" id="IPR028036">
    <property type="entry name" value="DMAC1-like_dom"/>
</dbReference>
<feature type="compositionally biased region" description="Low complexity" evidence="1">
    <location>
        <begin position="81"/>
        <end position="95"/>
    </location>
</feature>
<feature type="region of interest" description="Disordered" evidence="1">
    <location>
        <begin position="1"/>
        <end position="34"/>
    </location>
</feature>
<organism evidence="3 4">
    <name type="scientific">Moelleriella libera RCEF 2490</name>
    <dbReference type="NCBI Taxonomy" id="1081109"/>
    <lineage>
        <taxon>Eukaryota</taxon>
        <taxon>Fungi</taxon>
        <taxon>Dikarya</taxon>
        <taxon>Ascomycota</taxon>
        <taxon>Pezizomycotina</taxon>
        <taxon>Sordariomycetes</taxon>
        <taxon>Hypocreomycetidae</taxon>
        <taxon>Hypocreales</taxon>
        <taxon>Clavicipitaceae</taxon>
        <taxon>Moelleriella</taxon>
    </lineage>
</organism>
<feature type="region of interest" description="Disordered" evidence="1">
    <location>
        <begin position="52"/>
        <end position="95"/>
    </location>
</feature>
<accession>A0A166NCL4</accession>
<gene>
    <name evidence="3" type="ORF">AAL_07778</name>
</gene>
<evidence type="ECO:0000259" key="2">
    <source>
        <dbReference type="Pfam" id="PF15055"/>
    </source>
</evidence>
<dbReference type="EMBL" id="AZGY01000026">
    <property type="protein sequence ID" value="KZZ89130.1"/>
    <property type="molecule type" value="Genomic_DNA"/>
</dbReference>
<dbReference type="Pfam" id="PF15055">
    <property type="entry name" value="DMAC1_Dmo2"/>
    <property type="match status" value="1"/>
</dbReference>
<evidence type="ECO:0000313" key="4">
    <source>
        <dbReference type="Proteomes" id="UP000078544"/>
    </source>
</evidence>
<dbReference type="OrthoDB" id="6604875at2759"/>
<keyword evidence="4" id="KW-1185">Reference proteome</keyword>
<name>A0A166NCL4_9HYPO</name>
<feature type="domain" description="Distal membrane-arm assembly complex protein 1-like" evidence="2">
    <location>
        <begin position="128"/>
        <end position="158"/>
    </location>
</feature>
<proteinExistence type="predicted"/>
<dbReference type="PANTHER" id="PTHR28048:SF1">
    <property type="entry name" value="ACR195WP"/>
    <property type="match status" value="1"/>
</dbReference>
<sequence>MGGTWQSFERSEGSPPQATPGRAAGGKPQARHQGSYCSRLGLRTVPHTATRCCALPPPANPRQRARRRAQSASRQLRRASSRTPPTSALARSPARSLAAMAGDALPTVHALEKPQDLKGLLRQDRGDDCLSCRVVGSGAFFGLAAYSYFSGMAQLERQRHLVLRRSSKSSPWSWMTGMRSRKLGVAGISLGLAWMGLWRAFG</sequence>
<dbReference type="InterPro" id="IPR053092">
    <property type="entry name" value="Mitochondrial_unc_protein"/>
</dbReference>
<reference evidence="3 4" key="1">
    <citation type="journal article" date="2016" name="Genome Biol. Evol.">
        <title>Divergent and convergent evolution of fungal pathogenicity.</title>
        <authorList>
            <person name="Shang Y."/>
            <person name="Xiao G."/>
            <person name="Zheng P."/>
            <person name="Cen K."/>
            <person name="Zhan S."/>
            <person name="Wang C."/>
        </authorList>
    </citation>
    <scope>NUCLEOTIDE SEQUENCE [LARGE SCALE GENOMIC DNA]</scope>
    <source>
        <strain evidence="3 4">RCEF 2490</strain>
    </source>
</reference>
<evidence type="ECO:0000313" key="3">
    <source>
        <dbReference type="EMBL" id="KZZ89130.1"/>
    </source>
</evidence>
<dbReference type="AlphaFoldDB" id="A0A166NCL4"/>
<dbReference type="PANTHER" id="PTHR28048">
    <property type="entry name" value="ACR195WP"/>
    <property type="match status" value="1"/>
</dbReference>
<dbReference type="Proteomes" id="UP000078544">
    <property type="component" value="Unassembled WGS sequence"/>
</dbReference>